<keyword evidence="3" id="KW-1185">Reference proteome</keyword>
<sequence length="83" mass="9263">MGYEEVAFIPDSEDDLKEGEEPPPLGTLEEEDPEVLNYRPWPETDIQISPATQDAIAASRNPFFISWLRGGDATGCMHRDARA</sequence>
<evidence type="ECO:0000256" key="1">
    <source>
        <dbReference type="SAM" id="MobiDB-lite"/>
    </source>
</evidence>
<reference evidence="2 3" key="1">
    <citation type="submission" date="2017-10" db="EMBL/GenBank/DDBJ databases">
        <title>Comparative genomics in systemic dimorphic fungi from Ajellomycetaceae.</title>
        <authorList>
            <person name="Munoz J.F."/>
            <person name="Mcewen J.G."/>
            <person name="Clay O.K."/>
            <person name="Cuomo C.A."/>
        </authorList>
    </citation>
    <scope>NUCLEOTIDE SEQUENCE [LARGE SCALE GENOMIC DNA]</scope>
    <source>
        <strain evidence="2 3">UAMH130</strain>
    </source>
</reference>
<evidence type="ECO:0000313" key="2">
    <source>
        <dbReference type="EMBL" id="PGG98833.1"/>
    </source>
</evidence>
<dbReference type="EMBL" id="PDNC01000111">
    <property type="protein sequence ID" value="PGG98833.1"/>
    <property type="molecule type" value="Genomic_DNA"/>
</dbReference>
<protein>
    <submittedName>
        <fullName evidence="2">Uncharacterized protein</fullName>
    </submittedName>
</protein>
<gene>
    <name evidence="2" type="ORF">GX51_06568</name>
</gene>
<comment type="caution">
    <text evidence="2">The sequence shown here is derived from an EMBL/GenBank/DDBJ whole genome shotgun (WGS) entry which is preliminary data.</text>
</comment>
<accession>A0A2B7WHK6</accession>
<dbReference type="OrthoDB" id="4185778at2759"/>
<name>A0A2B7WHK6_9EURO</name>
<feature type="region of interest" description="Disordered" evidence="1">
    <location>
        <begin position="1"/>
        <end position="30"/>
    </location>
</feature>
<dbReference type="AlphaFoldDB" id="A0A2B7WHK6"/>
<organism evidence="2 3">
    <name type="scientific">Blastomyces parvus</name>
    <dbReference type="NCBI Taxonomy" id="2060905"/>
    <lineage>
        <taxon>Eukaryota</taxon>
        <taxon>Fungi</taxon>
        <taxon>Dikarya</taxon>
        <taxon>Ascomycota</taxon>
        <taxon>Pezizomycotina</taxon>
        <taxon>Eurotiomycetes</taxon>
        <taxon>Eurotiomycetidae</taxon>
        <taxon>Onygenales</taxon>
        <taxon>Ajellomycetaceae</taxon>
        <taxon>Blastomyces</taxon>
    </lineage>
</organism>
<evidence type="ECO:0000313" key="3">
    <source>
        <dbReference type="Proteomes" id="UP000224080"/>
    </source>
</evidence>
<dbReference type="Proteomes" id="UP000224080">
    <property type="component" value="Unassembled WGS sequence"/>
</dbReference>
<proteinExistence type="predicted"/>